<name>A0AAU6SCH2_9MICO</name>
<dbReference type="EMBL" id="CP151632">
    <property type="protein sequence ID" value="WZO34540.1"/>
    <property type="molecule type" value="Genomic_DNA"/>
</dbReference>
<evidence type="ECO:0000313" key="1">
    <source>
        <dbReference type="EMBL" id="WZO34540.1"/>
    </source>
</evidence>
<gene>
    <name evidence="1" type="ORF">MRBLWS13_002201</name>
</gene>
<sequence>MSATTRVTRRRGPLTALEGPEAALAIGDAAARHVRLTPGGLAPWLGDSPGGFMPWDAVRLLTVQPPTTLWPHPAIGDSVGPLLEGLLSGGGSFVEGAETPTFPVRVGTAGADIEWGVTQHYLSGYRRAEARATTRLAEYLTDRPEARVLLARPAELLDRIATLVRVRRPLIE</sequence>
<dbReference type="RefSeq" id="WP_349425422.1">
    <property type="nucleotide sequence ID" value="NZ_CP151632.1"/>
</dbReference>
<protein>
    <submittedName>
        <fullName evidence="1">Uncharacterized protein</fullName>
    </submittedName>
</protein>
<proteinExistence type="predicted"/>
<dbReference type="AlphaFoldDB" id="A0AAU6SCH2"/>
<accession>A0AAU6SCH2</accession>
<organism evidence="1">
    <name type="scientific">Microbacterium sp. LWS13-1.2</name>
    <dbReference type="NCBI Taxonomy" id="3135264"/>
    <lineage>
        <taxon>Bacteria</taxon>
        <taxon>Bacillati</taxon>
        <taxon>Actinomycetota</taxon>
        <taxon>Actinomycetes</taxon>
        <taxon>Micrococcales</taxon>
        <taxon>Microbacteriaceae</taxon>
        <taxon>Microbacterium</taxon>
    </lineage>
</organism>
<reference evidence="1" key="1">
    <citation type="submission" date="2024-04" db="EMBL/GenBank/DDBJ databases">
        <authorList>
            <person name="Roder T."/>
            <person name="Oberhansli S."/>
            <person name="Kreuzer M."/>
        </authorList>
    </citation>
    <scope>NUCLEOTIDE SEQUENCE</scope>
    <source>
        <strain evidence="1">LWS13-1.2</strain>
    </source>
</reference>